<reference evidence="1" key="1">
    <citation type="submission" date="2022-11" db="EMBL/GenBank/DDBJ databases">
        <title>Genome Sequence of Cubamyces cubensis.</title>
        <authorList>
            <person name="Buettner E."/>
        </authorList>
    </citation>
    <scope>NUCLEOTIDE SEQUENCE</scope>
    <source>
        <strain evidence="1">MPL-01</strain>
    </source>
</reference>
<evidence type="ECO:0000313" key="1">
    <source>
        <dbReference type="EMBL" id="KAJ8468519.1"/>
    </source>
</evidence>
<dbReference type="EMBL" id="JAPEVG010000333">
    <property type="protein sequence ID" value="KAJ8468519.1"/>
    <property type="molecule type" value="Genomic_DNA"/>
</dbReference>
<organism evidence="1 2">
    <name type="scientific">Trametes cubensis</name>
    <dbReference type="NCBI Taxonomy" id="1111947"/>
    <lineage>
        <taxon>Eukaryota</taxon>
        <taxon>Fungi</taxon>
        <taxon>Dikarya</taxon>
        <taxon>Basidiomycota</taxon>
        <taxon>Agaricomycotina</taxon>
        <taxon>Agaricomycetes</taxon>
        <taxon>Polyporales</taxon>
        <taxon>Polyporaceae</taxon>
        <taxon>Trametes</taxon>
    </lineage>
</organism>
<evidence type="ECO:0000313" key="2">
    <source>
        <dbReference type="Proteomes" id="UP001215151"/>
    </source>
</evidence>
<accession>A0AAD7TL49</accession>
<proteinExistence type="predicted"/>
<keyword evidence="2" id="KW-1185">Reference proteome</keyword>
<gene>
    <name evidence="1" type="ORF">ONZ51_g9587</name>
</gene>
<comment type="caution">
    <text evidence="1">The sequence shown here is derived from an EMBL/GenBank/DDBJ whole genome shotgun (WGS) entry which is preliminary data.</text>
</comment>
<dbReference type="AlphaFoldDB" id="A0AAD7TL49"/>
<sequence length="205" mass="21953">MPTPGDSSTEQARPVLGHVNLMVDTLIANAPPNELRAFLRDTLGSTDPSVTGTLLMVARRHLERTNATALPTAGTLFVQSADGGGWEATGELSATLARSRTFYGAGMGLAALAVLTEVVKSAVGLRWEEDSRMEAVLAEVDEDLTQAIQSAKEEIDGGRVPEAVQARMVHDALRQALLEDKKDVESWGGDFPFGRALPSVELWKV</sequence>
<protein>
    <submittedName>
        <fullName evidence="1">Uncharacterized protein</fullName>
    </submittedName>
</protein>
<name>A0AAD7TL49_9APHY</name>
<dbReference type="Proteomes" id="UP001215151">
    <property type="component" value="Unassembled WGS sequence"/>
</dbReference>